<protein>
    <submittedName>
        <fullName evidence="2">Uncharacterized protein</fullName>
    </submittedName>
</protein>
<dbReference type="KEGG" id="wci:WS105_0732"/>
<accession>A0A075TVL8</accession>
<name>A0A075TVL8_9LACO</name>
<evidence type="ECO:0000313" key="3">
    <source>
        <dbReference type="Proteomes" id="UP000029079"/>
    </source>
</evidence>
<dbReference type="RefSeq" id="WP_009765236.1">
    <property type="nucleotide sequence ID" value="NZ_CP009223.1"/>
</dbReference>
<feature type="region of interest" description="Disordered" evidence="1">
    <location>
        <begin position="1"/>
        <end position="45"/>
    </location>
</feature>
<reference evidence="3" key="2">
    <citation type="submission" date="2014-08" db="EMBL/GenBank/DDBJ databases">
        <title>Complete genome of Weissella ceti strain WS74 isolated from diseased rainbow trout in Brazil.</title>
        <authorList>
            <person name="Figueiredo H.C.P."/>
            <person name="Leal C.A.G."/>
            <person name="Pereira F.L."/>
            <person name="Soares S.C."/>
            <person name="Dorella F.A."/>
            <person name="Carvalho A.F."/>
            <person name="Azevedo V.A.C."/>
        </authorList>
    </citation>
    <scope>NUCLEOTIDE SEQUENCE [LARGE SCALE GENOMIC DNA]</scope>
    <source>
        <strain evidence="3">WS74</strain>
    </source>
</reference>
<gene>
    <name evidence="2" type="ORF">WS74_0672</name>
</gene>
<dbReference type="STRING" id="759620.WS105_0732"/>
<dbReference type="AlphaFoldDB" id="A0A075TVL8"/>
<evidence type="ECO:0000313" key="2">
    <source>
        <dbReference type="EMBL" id="AIM62924.1"/>
    </source>
</evidence>
<proteinExistence type="predicted"/>
<dbReference type="KEGG" id="wct:WS74_0672"/>
<organism evidence="2 3">
    <name type="scientific">Weissella ceti</name>
    <dbReference type="NCBI Taxonomy" id="759620"/>
    <lineage>
        <taxon>Bacteria</taxon>
        <taxon>Bacillati</taxon>
        <taxon>Bacillota</taxon>
        <taxon>Bacilli</taxon>
        <taxon>Lactobacillales</taxon>
        <taxon>Lactobacillaceae</taxon>
        <taxon>Weissella</taxon>
    </lineage>
</organism>
<evidence type="ECO:0000256" key="1">
    <source>
        <dbReference type="SAM" id="MobiDB-lite"/>
    </source>
</evidence>
<sequence length="63" mass="7393">MSTLRDGLEENRESFVKADEKDAQNKAAEQHESVNVKKVHEDHKEARYDKAEWEHEVKDIEGK</sequence>
<dbReference type="Proteomes" id="UP000029079">
    <property type="component" value="Chromosome"/>
</dbReference>
<reference evidence="2 3" key="1">
    <citation type="journal article" date="2014" name="Genome Announc.">
        <title>Complete Genome Sequences of Fish Pathogenic Weissella ceti Strains WS74 and WS105.</title>
        <authorList>
            <person name="Figueiredo H.C."/>
            <person name="Leal C.A."/>
            <person name="Dorella F.A."/>
            <person name="Carvalho A.F."/>
            <person name="Soares S.C."/>
            <person name="Pereira F.L."/>
            <person name="Azevedo V.A."/>
        </authorList>
    </citation>
    <scope>NUCLEOTIDE SEQUENCE [LARGE SCALE GENOMIC DNA]</scope>
    <source>
        <strain evidence="2 3">WS74</strain>
    </source>
</reference>
<dbReference type="KEGG" id="wce:WS08_0670"/>
<dbReference type="EMBL" id="CP009223">
    <property type="protein sequence ID" value="AIM62924.1"/>
    <property type="molecule type" value="Genomic_DNA"/>
</dbReference>
<dbReference type="PATRIC" id="fig|759620.7.peg.696"/>
<keyword evidence="3" id="KW-1185">Reference proteome</keyword>